<evidence type="ECO:0000313" key="4">
    <source>
        <dbReference type="EMBL" id="SGZ21002.1"/>
    </source>
</evidence>
<sequence>MRTAKIVAVDDITFQLDKVPFSLPVAALIALLSFHRQRQILGPQLRFLDHVRSTRWLKWFLTFVVIKSANRFLGRMARNNGYYAADPPRWSRVKGKGDVVLITGGSTGIGKEVVELLVKQTNKIVVFDMAEPTYNAASGVHFFKVDITDPEAIAVAAQKVRAEVGHPTIILAVAELLTTILPVQVNNAGIIHVAPLLKATPASMKKVFAVNVMGAHNILREFLPHLIAINHGHVLTTASSAAYASVCEFAAYSCSKAAVLALHETTQAELFHRYKAPKVRVSIICPTKVATTLGEFLEDKSLQFLFPTISPKWLADKMTTTIESGLSEHLVLPHYASLLPGLRFFPEWFRWVFENAGSVHSMTSEARTANTSSKIYTFAKTNFDDRTE</sequence>
<proteinExistence type="inferred from homology"/>
<dbReference type="InterPro" id="IPR020904">
    <property type="entry name" value="Sc_DH/Rdtase_CS"/>
</dbReference>
<protein>
    <submittedName>
        <fullName evidence="4">BQ5605_C021g09320 protein</fullName>
    </submittedName>
</protein>
<dbReference type="InterPro" id="IPR036291">
    <property type="entry name" value="NAD(P)-bd_dom_sf"/>
</dbReference>
<dbReference type="SUPFAM" id="SSF51735">
    <property type="entry name" value="NAD(P)-binding Rossmann-fold domains"/>
    <property type="match status" value="1"/>
</dbReference>
<dbReference type="Gene3D" id="3.40.50.720">
    <property type="entry name" value="NAD(P)-binding Rossmann-like Domain"/>
    <property type="match status" value="1"/>
</dbReference>
<dbReference type="InterPro" id="IPR002347">
    <property type="entry name" value="SDR_fam"/>
</dbReference>
<name>A0A2X0MK96_9BASI</name>
<gene>
    <name evidence="4" type="primary">BQ5605_C021g09320</name>
    <name evidence="4" type="ORF">BQ5605_C021G09320</name>
</gene>
<dbReference type="PRINTS" id="PR00081">
    <property type="entry name" value="GDHRDH"/>
</dbReference>
<evidence type="ECO:0000256" key="1">
    <source>
        <dbReference type="ARBA" id="ARBA00006484"/>
    </source>
</evidence>
<keyword evidence="3" id="KW-0560">Oxidoreductase</keyword>
<evidence type="ECO:0000256" key="2">
    <source>
        <dbReference type="ARBA" id="ARBA00022857"/>
    </source>
</evidence>
<dbReference type="EMBL" id="FQNC01000083">
    <property type="protein sequence ID" value="SGZ21002.1"/>
    <property type="molecule type" value="Genomic_DNA"/>
</dbReference>
<dbReference type="Proteomes" id="UP000249464">
    <property type="component" value="Unassembled WGS sequence"/>
</dbReference>
<keyword evidence="2" id="KW-0521">NADP</keyword>
<reference evidence="4 5" key="1">
    <citation type="submission" date="2016-11" db="EMBL/GenBank/DDBJ databases">
        <authorList>
            <person name="Jaros S."/>
            <person name="Januszkiewicz K."/>
            <person name="Wedrychowicz H."/>
        </authorList>
    </citation>
    <scope>NUCLEOTIDE SEQUENCE [LARGE SCALE GENOMIC DNA]</scope>
</reference>
<accession>A0A2X0MK96</accession>
<dbReference type="GO" id="GO:0016616">
    <property type="term" value="F:oxidoreductase activity, acting on the CH-OH group of donors, NAD or NADP as acceptor"/>
    <property type="evidence" value="ECO:0007669"/>
    <property type="project" value="TreeGrafter"/>
</dbReference>
<dbReference type="Pfam" id="PF00106">
    <property type="entry name" value="adh_short"/>
    <property type="match status" value="1"/>
</dbReference>
<organism evidence="4 5">
    <name type="scientific">Microbotryum silenes-dioicae</name>
    <dbReference type="NCBI Taxonomy" id="796604"/>
    <lineage>
        <taxon>Eukaryota</taxon>
        <taxon>Fungi</taxon>
        <taxon>Dikarya</taxon>
        <taxon>Basidiomycota</taxon>
        <taxon>Pucciniomycotina</taxon>
        <taxon>Microbotryomycetes</taxon>
        <taxon>Microbotryales</taxon>
        <taxon>Microbotryaceae</taxon>
        <taxon>Microbotryum</taxon>
    </lineage>
</organism>
<dbReference type="AlphaFoldDB" id="A0A2X0MK96"/>
<dbReference type="PANTHER" id="PTHR24322:SF736">
    <property type="entry name" value="RETINOL DEHYDROGENASE 10"/>
    <property type="match status" value="1"/>
</dbReference>
<dbReference type="PANTHER" id="PTHR24322">
    <property type="entry name" value="PKSB"/>
    <property type="match status" value="1"/>
</dbReference>
<comment type="similarity">
    <text evidence="1">Belongs to the short-chain dehydrogenases/reductases (SDR) family.</text>
</comment>
<evidence type="ECO:0000256" key="3">
    <source>
        <dbReference type="ARBA" id="ARBA00023002"/>
    </source>
</evidence>
<dbReference type="STRING" id="796604.A0A2X0MK96"/>
<keyword evidence="5" id="KW-1185">Reference proteome</keyword>
<dbReference type="PROSITE" id="PS00061">
    <property type="entry name" value="ADH_SHORT"/>
    <property type="match status" value="1"/>
</dbReference>
<evidence type="ECO:0000313" key="5">
    <source>
        <dbReference type="Proteomes" id="UP000249464"/>
    </source>
</evidence>